<dbReference type="AlphaFoldDB" id="A0ABD1Q5Y5"/>
<gene>
    <name evidence="1" type="ORF">Adt_39671</name>
</gene>
<sequence>MAHKQSMIAYLKKAKDFLSHFKKLELFQISRVENGYADVLSKLASYDFDLMKAIPVEKLSQLTIDEVLQHNAMIISEFSKWVKKIVTYLIDQVLPNNDDEVTKFVL</sequence>
<evidence type="ECO:0000313" key="1">
    <source>
        <dbReference type="EMBL" id="KAL2471535.1"/>
    </source>
</evidence>
<protein>
    <submittedName>
        <fullName evidence="1">Ribonuclease H</fullName>
    </submittedName>
</protein>
<dbReference type="Proteomes" id="UP001604336">
    <property type="component" value="Unassembled WGS sequence"/>
</dbReference>
<evidence type="ECO:0000313" key="2">
    <source>
        <dbReference type="Proteomes" id="UP001604336"/>
    </source>
</evidence>
<reference evidence="2" key="1">
    <citation type="submission" date="2024-07" db="EMBL/GenBank/DDBJ databases">
        <title>Two chromosome-level genome assemblies of Korean endemic species Abeliophyllum distichum and Forsythia ovata (Oleaceae).</title>
        <authorList>
            <person name="Jang H."/>
        </authorList>
    </citation>
    <scope>NUCLEOTIDE SEQUENCE [LARGE SCALE GENOMIC DNA]</scope>
</reference>
<comment type="caution">
    <text evidence="1">The sequence shown here is derived from an EMBL/GenBank/DDBJ whole genome shotgun (WGS) entry which is preliminary data.</text>
</comment>
<name>A0ABD1Q5Y5_9LAMI</name>
<proteinExistence type="predicted"/>
<keyword evidence="2" id="KW-1185">Reference proteome</keyword>
<dbReference type="EMBL" id="JBFOLK010000012">
    <property type="protein sequence ID" value="KAL2471535.1"/>
    <property type="molecule type" value="Genomic_DNA"/>
</dbReference>
<accession>A0ABD1Q5Y5</accession>
<organism evidence="1 2">
    <name type="scientific">Abeliophyllum distichum</name>
    <dbReference type="NCBI Taxonomy" id="126358"/>
    <lineage>
        <taxon>Eukaryota</taxon>
        <taxon>Viridiplantae</taxon>
        <taxon>Streptophyta</taxon>
        <taxon>Embryophyta</taxon>
        <taxon>Tracheophyta</taxon>
        <taxon>Spermatophyta</taxon>
        <taxon>Magnoliopsida</taxon>
        <taxon>eudicotyledons</taxon>
        <taxon>Gunneridae</taxon>
        <taxon>Pentapetalae</taxon>
        <taxon>asterids</taxon>
        <taxon>lamiids</taxon>
        <taxon>Lamiales</taxon>
        <taxon>Oleaceae</taxon>
        <taxon>Forsythieae</taxon>
        <taxon>Abeliophyllum</taxon>
    </lineage>
</organism>